<dbReference type="PANTHER" id="PTHR42988">
    <property type="entry name" value="PHOSPHOHYDROLASE"/>
    <property type="match status" value="1"/>
</dbReference>
<evidence type="ECO:0000256" key="2">
    <source>
        <dbReference type="ARBA" id="ARBA00022801"/>
    </source>
</evidence>
<comment type="similarity">
    <text evidence="4">Belongs to the cyclic nucleotide phosphodiesterase class-III family.</text>
</comment>
<dbReference type="Pfam" id="PF00149">
    <property type="entry name" value="Metallophos"/>
    <property type="match status" value="1"/>
</dbReference>
<dbReference type="InterPro" id="IPR004843">
    <property type="entry name" value="Calcineurin-like_PHP"/>
</dbReference>
<dbReference type="Gene3D" id="3.60.21.10">
    <property type="match status" value="1"/>
</dbReference>
<dbReference type="InterPro" id="IPR050884">
    <property type="entry name" value="CNP_phosphodiesterase-III"/>
</dbReference>
<evidence type="ECO:0000256" key="1">
    <source>
        <dbReference type="ARBA" id="ARBA00022723"/>
    </source>
</evidence>
<evidence type="ECO:0000313" key="7">
    <source>
        <dbReference type="Proteomes" id="UP001589608"/>
    </source>
</evidence>
<sequence>MTLIAHVSDTHLDDGPRSAERVTRVVDYLAGLHTRVDAVLLTGDLADHGTADEYERLRGIFGRLDVQLLHLPGNHDRREEFVAAGLGPLNRAELVGDALFALVDSTIPGKDEGFIEDSVLAWLDATLDGDTPAFVCFHQPPVTVGQRFADGVRQFGEERLEAVIRRHPNVVAVLCGHFHTPTVTTFAGVPLVIAPGVTSTLIFPWEDPDGDVDLDAPPALAFHNYAGGRLTTTFKSI</sequence>
<evidence type="ECO:0000256" key="4">
    <source>
        <dbReference type="ARBA" id="ARBA00025742"/>
    </source>
</evidence>
<organism evidence="6 7">
    <name type="scientific">Dactylosporangium vinaceum</name>
    <dbReference type="NCBI Taxonomy" id="53362"/>
    <lineage>
        <taxon>Bacteria</taxon>
        <taxon>Bacillati</taxon>
        <taxon>Actinomycetota</taxon>
        <taxon>Actinomycetes</taxon>
        <taxon>Micromonosporales</taxon>
        <taxon>Micromonosporaceae</taxon>
        <taxon>Dactylosporangium</taxon>
    </lineage>
</organism>
<proteinExistence type="inferred from homology"/>
<dbReference type="EMBL" id="JBHMCA010000069">
    <property type="protein sequence ID" value="MFB9449777.1"/>
    <property type="molecule type" value="Genomic_DNA"/>
</dbReference>
<name>A0ABV5MLP0_9ACTN</name>
<keyword evidence="1" id="KW-0479">Metal-binding</keyword>
<keyword evidence="2" id="KW-0378">Hydrolase</keyword>
<dbReference type="Proteomes" id="UP001589608">
    <property type="component" value="Unassembled WGS sequence"/>
</dbReference>
<gene>
    <name evidence="6" type="ORF">ACFFTR_42440</name>
</gene>
<comment type="caution">
    <text evidence="6">The sequence shown here is derived from an EMBL/GenBank/DDBJ whole genome shotgun (WGS) entry which is preliminary data.</text>
</comment>
<accession>A0ABV5MLP0</accession>
<evidence type="ECO:0000256" key="3">
    <source>
        <dbReference type="ARBA" id="ARBA00023004"/>
    </source>
</evidence>
<reference evidence="6 7" key="1">
    <citation type="submission" date="2024-09" db="EMBL/GenBank/DDBJ databases">
        <authorList>
            <person name="Sun Q."/>
            <person name="Mori K."/>
        </authorList>
    </citation>
    <scope>NUCLEOTIDE SEQUENCE [LARGE SCALE GENOMIC DNA]</scope>
    <source>
        <strain evidence="6 7">JCM 3307</strain>
    </source>
</reference>
<dbReference type="RefSeq" id="WP_223100558.1">
    <property type="nucleotide sequence ID" value="NZ_CP061913.1"/>
</dbReference>
<dbReference type="PANTHER" id="PTHR42988:SF2">
    <property type="entry name" value="CYCLIC NUCLEOTIDE PHOSPHODIESTERASE CBUA0032-RELATED"/>
    <property type="match status" value="1"/>
</dbReference>
<keyword evidence="3" id="KW-0408">Iron</keyword>
<evidence type="ECO:0000313" key="6">
    <source>
        <dbReference type="EMBL" id="MFB9449777.1"/>
    </source>
</evidence>
<evidence type="ECO:0000259" key="5">
    <source>
        <dbReference type="Pfam" id="PF00149"/>
    </source>
</evidence>
<dbReference type="SUPFAM" id="SSF56300">
    <property type="entry name" value="Metallo-dependent phosphatases"/>
    <property type="match status" value="1"/>
</dbReference>
<keyword evidence="7" id="KW-1185">Reference proteome</keyword>
<protein>
    <submittedName>
        <fullName evidence="6">Metallophosphoesterase</fullName>
    </submittedName>
</protein>
<dbReference type="InterPro" id="IPR029052">
    <property type="entry name" value="Metallo-depent_PP-like"/>
</dbReference>
<feature type="domain" description="Calcineurin-like phosphoesterase" evidence="5">
    <location>
        <begin position="4"/>
        <end position="181"/>
    </location>
</feature>